<gene>
    <name evidence="1" type="ORF">GCM10023188_18290</name>
</gene>
<protein>
    <recommendedName>
        <fullName evidence="3">O-Glycosyl hydrolase</fullName>
    </recommendedName>
</protein>
<dbReference type="EMBL" id="BAABHC010000009">
    <property type="protein sequence ID" value="GAA4431085.1"/>
    <property type="molecule type" value="Genomic_DNA"/>
</dbReference>
<name>A0ABP8LLJ5_9BACT</name>
<sequence length="671" mass="73981">MKNPDAFSLKSCLLYIALVLLLCGASMQKTYSQAEVAAWGNIKGIRIEGQLMEFETSLRVVGNDWRQISATGKERQRPTYAREGRKQIVTTRIDSLLLTETVEDTGTGQAKVTVQVTAKADTSIAGVFFSVALPGEEFSERSVQLIKPLGQPQKPQTTGGAQELMRATANGVKLMTNSRQLEILFSAPGVVILTRGSAENSRNLQLYLPVHLGPVKQGQVEEQTFLLRATGEIDRKPVTLKLNTAETGRAFAGIGGNFRLQNAKTDPQVIDYSLQNLRVSWGRVEMPWHLWQPELKSDPIKAAKAGTLHPHVQQSMEMAQRLSKMNIPVILSAWSGPAWAVVGEPKLRPGQDGVWGNPLAEANMNAIYKSIADYIAYLRDAYGVEVQLFSFNESDLGINIRQTPEEHAALIRGLGAYFAKRGLQTKLLLGDNSDANSYAFIYPAMEDPKARPYIGALSFHSWRGWEKETLQKWSDAATKLNLPLIVGEGSIDAAAWNYPGIFEEETYAREEINLYTRILAICQPLTILQWQLTADYSPLSGGGIFGDTSPLRPTQRFWNLKQLGATPEGLLAMPVTADRPNITSAALGDNGKGRYVVHLVNNGATREVTLTGLPDQVRMLRIFVTDKSREMNEGARISVVNGQARFTLNTGSFTSLMTEIAETSQTNQDPR</sequence>
<dbReference type="InterPro" id="IPR013780">
    <property type="entry name" value="Glyco_hydro_b"/>
</dbReference>
<dbReference type="Gene3D" id="3.20.20.80">
    <property type="entry name" value="Glycosidases"/>
    <property type="match status" value="1"/>
</dbReference>
<keyword evidence="2" id="KW-1185">Reference proteome</keyword>
<evidence type="ECO:0008006" key="3">
    <source>
        <dbReference type="Google" id="ProtNLM"/>
    </source>
</evidence>
<dbReference type="Gene3D" id="2.60.40.1180">
    <property type="entry name" value="Golgi alpha-mannosidase II"/>
    <property type="match status" value="1"/>
</dbReference>
<dbReference type="RefSeq" id="WP_345158483.1">
    <property type="nucleotide sequence ID" value="NZ_BAABHC010000009.1"/>
</dbReference>
<dbReference type="Proteomes" id="UP001500552">
    <property type="component" value="Unassembled WGS sequence"/>
</dbReference>
<evidence type="ECO:0000313" key="2">
    <source>
        <dbReference type="Proteomes" id="UP001500552"/>
    </source>
</evidence>
<organism evidence="1 2">
    <name type="scientific">Pontibacter saemangeumensis</name>
    <dbReference type="NCBI Taxonomy" id="1084525"/>
    <lineage>
        <taxon>Bacteria</taxon>
        <taxon>Pseudomonadati</taxon>
        <taxon>Bacteroidota</taxon>
        <taxon>Cytophagia</taxon>
        <taxon>Cytophagales</taxon>
        <taxon>Hymenobacteraceae</taxon>
        <taxon>Pontibacter</taxon>
    </lineage>
</organism>
<evidence type="ECO:0000313" key="1">
    <source>
        <dbReference type="EMBL" id="GAA4431085.1"/>
    </source>
</evidence>
<proteinExistence type="predicted"/>
<comment type="caution">
    <text evidence="1">The sequence shown here is derived from an EMBL/GenBank/DDBJ whole genome shotgun (WGS) entry which is preliminary data.</text>
</comment>
<dbReference type="InterPro" id="IPR017853">
    <property type="entry name" value="GH"/>
</dbReference>
<accession>A0ABP8LLJ5</accession>
<reference evidence="2" key="1">
    <citation type="journal article" date="2019" name="Int. J. Syst. Evol. Microbiol.">
        <title>The Global Catalogue of Microorganisms (GCM) 10K type strain sequencing project: providing services to taxonomists for standard genome sequencing and annotation.</title>
        <authorList>
            <consortium name="The Broad Institute Genomics Platform"/>
            <consortium name="The Broad Institute Genome Sequencing Center for Infectious Disease"/>
            <person name="Wu L."/>
            <person name="Ma J."/>
        </authorList>
    </citation>
    <scope>NUCLEOTIDE SEQUENCE [LARGE SCALE GENOMIC DNA]</scope>
    <source>
        <strain evidence="2">JCM 17926</strain>
    </source>
</reference>
<dbReference type="SUPFAM" id="SSF51445">
    <property type="entry name" value="(Trans)glycosidases"/>
    <property type="match status" value="1"/>
</dbReference>